<evidence type="ECO:0000313" key="3">
    <source>
        <dbReference type="Proteomes" id="UP001359559"/>
    </source>
</evidence>
<dbReference type="PANTHER" id="PTHR36608">
    <property type="entry name" value="POLYPHENOL OXIDASE C, CHLOROPLASTIC-LIKE"/>
    <property type="match status" value="1"/>
</dbReference>
<feature type="domain" description="Polyphenol oxidase C-terminal" evidence="1">
    <location>
        <begin position="3"/>
        <end position="84"/>
    </location>
</feature>
<proteinExistence type="predicted"/>
<dbReference type="Pfam" id="PF12143">
    <property type="entry name" value="PPO1_KFDV"/>
    <property type="match status" value="1"/>
</dbReference>
<comment type="caution">
    <text evidence="2">The sequence shown here is derived from an EMBL/GenBank/DDBJ whole genome shotgun (WGS) entry which is preliminary data.</text>
</comment>
<accession>A0AAN9IIP6</accession>
<dbReference type="PANTHER" id="PTHR36608:SF1">
    <property type="entry name" value="POLYPHENOL OXIDASE C, CHLOROPLASTIC-LIKE"/>
    <property type="match status" value="1"/>
</dbReference>
<evidence type="ECO:0000313" key="2">
    <source>
        <dbReference type="EMBL" id="KAK7280567.1"/>
    </source>
</evidence>
<sequence length="151" mass="17453">MNEYLIVEGIEFDRNMLVKFDVLINADDCYELTEANHVEYMRTFFNLPHEPVLTLMLILINLLEDFKAQNDDIIVFTLVLKCGEGIADYWFDDAIRGCIVSVHFGAVLANVFDRFKSGEIVGYHGFTLEFFVFSTTQAWSLVYKYAVLKII</sequence>
<protein>
    <recommendedName>
        <fullName evidence="1">Polyphenol oxidase C-terminal domain-containing protein</fullName>
    </recommendedName>
</protein>
<dbReference type="Proteomes" id="UP001359559">
    <property type="component" value="Unassembled WGS sequence"/>
</dbReference>
<reference evidence="2 3" key="1">
    <citation type="submission" date="2024-01" db="EMBL/GenBank/DDBJ databases">
        <title>The genomes of 5 underutilized Papilionoideae crops provide insights into root nodulation and disease resistance.</title>
        <authorList>
            <person name="Yuan L."/>
        </authorList>
    </citation>
    <scope>NUCLEOTIDE SEQUENCE [LARGE SCALE GENOMIC DNA]</scope>
    <source>
        <strain evidence="2">LY-2023</strain>
        <tissue evidence="2">Leaf</tissue>
    </source>
</reference>
<dbReference type="InterPro" id="IPR022740">
    <property type="entry name" value="Polyphenol_oxidase_C"/>
</dbReference>
<evidence type="ECO:0000259" key="1">
    <source>
        <dbReference type="Pfam" id="PF12143"/>
    </source>
</evidence>
<dbReference type="GO" id="GO:0004097">
    <property type="term" value="F:catechol oxidase activity"/>
    <property type="evidence" value="ECO:0007669"/>
    <property type="project" value="InterPro"/>
</dbReference>
<keyword evidence="3" id="KW-1185">Reference proteome</keyword>
<name>A0AAN9IIP6_CLITE</name>
<dbReference type="AlphaFoldDB" id="A0AAN9IIP6"/>
<gene>
    <name evidence="2" type="ORF">RJT34_25631</name>
</gene>
<dbReference type="EMBL" id="JAYKXN010000006">
    <property type="protein sequence ID" value="KAK7280567.1"/>
    <property type="molecule type" value="Genomic_DNA"/>
</dbReference>
<organism evidence="2 3">
    <name type="scientific">Clitoria ternatea</name>
    <name type="common">Butterfly pea</name>
    <dbReference type="NCBI Taxonomy" id="43366"/>
    <lineage>
        <taxon>Eukaryota</taxon>
        <taxon>Viridiplantae</taxon>
        <taxon>Streptophyta</taxon>
        <taxon>Embryophyta</taxon>
        <taxon>Tracheophyta</taxon>
        <taxon>Spermatophyta</taxon>
        <taxon>Magnoliopsida</taxon>
        <taxon>eudicotyledons</taxon>
        <taxon>Gunneridae</taxon>
        <taxon>Pentapetalae</taxon>
        <taxon>rosids</taxon>
        <taxon>fabids</taxon>
        <taxon>Fabales</taxon>
        <taxon>Fabaceae</taxon>
        <taxon>Papilionoideae</taxon>
        <taxon>50 kb inversion clade</taxon>
        <taxon>NPAAA clade</taxon>
        <taxon>indigoferoid/millettioid clade</taxon>
        <taxon>Phaseoleae</taxon>
        <taxon>Clitoria</taxon>
    </lineage>
</organism>